<evidence type="ECO:0000256" key="7">
    <source>
        <dbReference type="ARBA" id="ARBA00023160"/>
    </source>
</evidence>
<dbReference type="InterPro" id="IPR040267">
    <property type="entry name" value="EID1-like"/>
</dbReference>
<dbReference type="GO" id="GO:0005524">
    <property type="term" value="F:ATP binding"/>
    <property type="evidence" value="ECO:0007669"/>
    <property type="project" value="UniProtKB-KW"/>
</dbReference>
<proteinExistence type="evidence at transcript level"/>
<keyword evidence="7" id="KW-0275">Fatty acid biosynthesis</keyword>
<dbReference type="InterPro" id="IPR036047">
    <property type="entry name" value="F-box-like_dom_sf"/>
</dbReference>
<sequence>MDCIHIRSALSINNNINELSTYSKSLSYFIKALVNRDTFAPVDKLEKKSILSGISLLPPPAFAVQRTFRYFFYSVSYFLAMMTGTVLLKLSDDVVLTIFFMLEDDPRNWSRVACVCTKFSSLIRDVCWKNKCYSTIPSVVSDRFPSSDSPPPGGWSALQKLAVCCPGLLHAGVLLENSDFGPDKNFSKSNKIEMNLNQSNEMITEPCSGSSLNVLDTRLVGLIVHDIDVNPLDRQWRIWMELDSPFGRVNLAMFLEFAIDVEIDLIRRFQFFIGSVIGDHTDDPDYPQSSERARFFLRGQSLDSRQYENWVGLAPVYQTLSLVVALFIVGFAEDSTHLHPVNRTVEEQPAKEWFSKPRHNSSSQKHKHRFWRPGMPWFELWREDARSCIIQCEFDDNGLEDKFEELSKINEISALDESSEINEASDFQFKEAMEHDGDDTNYGFEGLFKDDKIPDSMYENWVGLAPVYQTLSLVVALFYENWVGLAPVYQTLSLVVALFIVGFAEDSTHLHPVNRTVEEQPAKEWFSKPRHNSSSQKHKHRFWRPGMPWFELWREDARSCIIQCEFDDNGLEDKFEELSKINEISALDESSEINEASDFQFKEAMEHDGDDTNYGFEGLFKDDKIPDSMFPIVFIIIEERGSGGALTIGCANKILVLENSVYYVANPESCATVLWKSAKAFAKVAEKPKIIAADFWKLQIDDHVLSIIKSFIGITNDGFIADASMVFSKFSNKRHGVLGGSGLTSGIDENLLRACVMENVIYFFWKGGGWDVFARLGRTRFLWLFGRNLSGDR</sequence>
<feature type="transmembrane region" description="Helical" evidence="9">
    <location>
        <begin position="70"/>
        <end position="88"/>
    </location>
</feature>
<organism evidence="11">
    <name type="scientific">Paeonia suffruticosa</name>
    <name type="common">Tree peony</name>
    <name type="synonym">Paeonia moutan</name>
    <dbReference type="NCBI Taxonomy" id="45171"/>
    <lineage>
        <taxon>Eukaryota</taxon>
        <taxon>Viridiplantae</taxon>
        <taxon>Streptophyta</taxon>
        <taxon>Embryophyta</taxon>
        <taxon>Tracheophyta</taxon>
        <taxon>Spermatophyta</taxon>
        <taxon>Magnoliopsida</taxon>
        <taxon>eudicotyledons</taxon>
        <taxon>Gunneridae</taxon>
        <taxon>Pentapetalae</taxon>
        <taxon>Saxifragales</taxon>
        <taxon>Paeoniaceae</taxon>
        <taxon>Paeonia</taxon>
    </lineage>
</organism>
<evidence type="ECO:0000256" key="1">
    <source>
        <dbReference type="ARBA" id="ARBA00011883"/>
    </source>
</evidence>
<dbReference type="PANTHER" id="PTHR31348:SF4">
    <property type="entry name" value="PHYTOCHROME A-ASSOCIATED F-BOX PROTEIN"/>
    <property type="match status" value="1"/>
</dbReference>
<keyword evidence="2" id="KW-0444">Lipid biosynthesis</keyword>
<dbReference type="EMBL" id="OR237916">
    <property type="protein sequence ID" value="WRI20331.1"/>
    <property type="molecule type" value="mRNA"/>
</dbReference>
<accession>A0AB38Z7E4</accession>
<evidence type="ECO:0000256" key="9">
    <source>
        <dbReference type="SAM" id="Phobius"/>
    </source>
</evidence>
<keyword evidence="4" id="KW-0276">Fatty acid metabolism</keyword>
<comment type="catalytic activity">
    <reaction evidence="8">
        <text>N(6)-carboxybiotinyl-L-lysyl-[protein] + acetyl-CoA = N(6)-biotinyl-L-lysyl-[protein] + malonyl-CoA</text>
        <dbReference type="Rhea" id="RHEA:54728"/>
        <dbReference type="Rhea" id="RHEA-COMP:10505"/>
        <dbReference type="Rhea" id="RHEA-COMP:10506"/>
        <dbReference type="ChEBI" id="CHEBI:57288"/>
        <dbReference type="ChEBI" id="CHEBI:57384"/>
        <dbReference type="ChEBI" id="CHEBI:83144"/>
        <dbReference type="ChEBI" id="CHEBI:83145"/>
        <dbReference type="EC" id="2.1.3.15"/>
    </reaction>
</comment>
<dbReference type="SUPFAM" id="SSF81383">
    <property type="entry name" value="F-box domain"/>
    <property type="match status" value="1"/>
</dbReference>
<dbReference type="EC" id="2.1.3.15" evidence="1"/>
<dbReference type="AlphaFoldDB" id="A0AB38Z7E4"/>
<dbReference type="SUPFAM" id="SSF52096">
    <property type="entry name" value="ClpP/crotonase"/>
    <property type="match status" value="1"/>
</dbReference>
<keyword evidence="9" id="KW-0812">Transmembrane</keyword>
<evidence type="ECO:0000256" key="6">
    <source>
        <dbReference type="ARBA" id="ARBA00023098"/>
    </source>
</evidence>
<name>A0AB38Z7E4_PAESU</name>
<protein>
    <recommendedName>
        <fullName evidence="1">acetyl-CoA carboxytransferase</fullName>
        <ecNumber evidence="1">2.1.3.15</ecNumber>
    </recommendedName>
</protein>
<evidence type="ECO:0000259" key="10">
    <source>
        <dbReference type="PROSITE" id="PS50989"/>
    </source>
</evidence>
<dbReference type="InterPro" id="IPR011763">
    <property type="entry name" value="COA_CT_C"/>
</dbReference>
<evidence type="ECO:0000256" key="8">
    <source>
        <dbReference type="ARBA" id="ARBA00049152"/>
    </source>
</evidence>
<dbReference type="GO" id="GO:0006633">
    <property type="term" value="P:fatty acid biosynthetic process"/>
    <property type="evidence" value="ECO:0007669"/>
    <property type="project" value="UniProtKB-KW"/>
</dbReference>
<evidence type="ECO:0000256" key="5">
    <source>
        <dbReference type="ARBA" id="ARBA00022840"/>
    </source>
</evidence>
<feature type="domain" description="CoA carboxyltransferase C-terminal" evidence="10">
    <location>
        <begin position="631"/>
        <end position="725"/>
    </location>
</feature>
<keyword evidence="5" id="KW-0067">ATP-binding</keyword>
<keyword evidence="6" id="KW-0443">Lipid metabolism</keyword>
<keyword evidence="9" id="KW-0472">Membrane</keyword>
<evidence type="ECO:0000313" key="11">
    <source>
        <dbReference type="EMBL" id="WRI20331.1"/>
    </source>
</evidence>
<dbReference type="GO" id="GO:0009317">
    <property type="term" value="C:acetyl-CoA carboxylase complex"/>
    <property type="evidence" value="ECO:0007669"/>
    <property type="project" value="InterPro"/>
</dbReference>
<dbReference type="InterPro" id="IPR029045">
    <property type="entry name" value="ClpP/crotonase-like_dom_sf"/>
</dbReference>
<dbReference type="GO" id="GO:0003989">
    <property type="term" value="F:acetyl-CoA carboxylase activity"/>
    <property type="evidence" value="ECO:0007669"/>
    <property type="project" value="InterPro"/>
</dbReference>
<dbReference type="GO" id="GO:0016743">
    <property type="term" value="F:carboxyl- or carbamoyltransferase activity"/>
    <property type="evidence" value="ECO:0007669"/>
    <property type="project" value="InterPro"/>
</dbReference>
<evidence type="ECO:0000256" key="4">
    <source>
        <dbReference type="ARBA" id="ARBA00022832"/>
    </source>
</evidence>
<evidence type="ECO:0000256" key="2">
    <source>
        <dbReference type="ARBA" id="ARBA00022516"/>
    </source>
</evidence>
<keyword evidence="9" id="KW-1133">Transmembrane helix</keyword>
<dbReference type="InterPro" id="IPR001095">
    <property type="entry name" value="Acetyl_CoA_COase_a_su"/>
</dbReference>
<reference evidence="11" key="1">
    <citation type="submission" date="2023-06" db="EMBL/GenBank/DDBJ databases">
        <authorList>
            <person name="Zhang Y."/>
            <person name="Gai S."/>
        </authorList>
    </citation>
    <scope>NUCLEOTIDE SEQUENCE</scope>
</reference>
<dbReference type="PROSITE" id="PS50989">
    <property type="entry name" value="COA_CT_CTER"/>
    <property type="match status" value="1"/>
</dbReference>
<evidence type="ECO:0000256" key="3">
    <source>
        <dbReference type="ARBA" id="ARBA00022741"/>
    </source>
</evidence>
<dbReference type="Pfam" id="PF03255">
    <property type="entry name" value="ACCA"/>
    <property type="match status" value="1"/>
</dbReference>
<dbReference type="Gene3D" id="3.90.226.10">
    <property type="entry name" value="2-enoyl-CoA Hydratase, Chain A, domain 1"/>
    <property type="match status" value="1"/>
</dbReference>
<dbReference type="PANTHER" id="PTHR31348">
    <property type="entry name" value="EID1-LIKE F-BOX PROTEIN 2-RELATED"/>
    <property type="match status" value="1"/>
</dbReference>
<keyword evidence="3" id="KW-0547">Nucleotide-binding</keyword>